<dbReference type="Pfam" id="PF09419">
    <property type="entry name" value="PGP_phosphatase"/>
    <property type="match status" value="1"/>
</dbReference>
<comment type="caution">
    <text evidence="1">The sequence shown here is derived from an EMBL/GenBank/DDBJ whole genome shotgun (WGS) entry which is preliminary data.</text>
</comment>
<accession>A0A0L6UPZ2</accession>
<evidence type="ECO:0000313" key="2">
    <source>
        <dbReference type="Proteomes" id="UP000037035"/>
    </source>
</evidence>
<evidence type="ECO:0008006" key="3">
    <source>
        <dbReference type="Google" id="ProtNLM"/>
    </source>
</evidence>
<dbReference type="EMBL" id="LAVV01009427">
    <property type="protein sequence ID" value="KNZ50599.1"/>
    <property type="molecule type" value="Genomic_DNA"/>
</dbReference>
<keyword evidence="2" id="KW-1185">Reference proteome</keyword>
<name>A0A0L6UPZ2_9BASI</name>
<dbReference type="GO" id="GO:0008962">
    <property type="term" value="F:phosphatidylglycerophosphatase activity"/>
    <property type="evidence" value="ECO:0007669"/>
    <property type="project" value="InterPro"/>
</dbReference>
<dbReference type="VEuPathDB" id="FungiDB:VP01_4332g1"/>
<evidence type="ECO:0000313" key="1">
    <source>
        <dbReference type="EMBL" id="KNZ50599.1"/>
    </source>
</evidence>
<dbReference type="InterPro" id="IPR023214">
    <property type="entry name" value="HAD_sf"/>
</dbReference>
<protein>
    <recommendedName>
        <fullName evidence="3">HAD phosphatase, family IIIA</fullName>
    </recommendedName>
</protein>
<reference evidence="1 2" key="1">
    <citation type="submission" date="2015-08" db="EMBL/GenBank/DDBJ databases">
        <title>Next Generation Sequencing and Analysis of the Genome of Puccinia sorghi L Schw, the Causal Agent of Maize Common Rust.</title>
        <authorList>
            <person name="Rochi L."/>
            <person name="Burguener G."/>
            <person name="Darino M."/>
            <person name="Turjanski A."/>
            <person name="Kreff E."/>
            <person name="Dieguez M.J."/>
            <person name="Sacco F."/>
        </authorList>
    </citation>
    <scope>NUCLEOTIDE SEQUENCE [LARGE SCALE GENOMIC DNA]</scope>
    <source>
        <strain evidence="1 2">RO10H11247</strain>
    </source>
</reference>
<dbReference type="STRING" id="27349.A0A0L6UPZ2"/>
<sequence>MPIFNLTAIAASLKALSAPRSLLPALHVRDISWIDWKELRRNGFVGVVIDKDNCITKPNDDQLVPELEHAWRSCLSTFGNLRVLLVSNSAGTADDPALIQAIVKAIEQYFTMDRRCVPVIYPPSQFTFEPLMNRSDPLKLIVIGDRVTTDIILASRLREYLQRNQATPTSFPVESNPVYSVLTQEIWQKEKLGTRFMRWAENRALNLVKEYSTRTATINKTEPPSSSIQLPNFKNSPRMLLQRSEQALTYFSQVFSRPGEARKPLQRRYDSISAMLRELIHHPPSTIVRNLVGIIQALLGSQLSKLAARCRRAWLEVKMTLRQYLTTAFENLRNKAVQALVRSANKLQLKLQSSNRIDPTILGFKTPLLIQHLSKWKRLK</sequence>
<dbReference type="InterPro" id="IPR027706">
    <property type="entry name" value="PGP_Pase"/>
</dbReference>
<dbReference type="OrthoDB" id="198652at2759"/>
<gene>
    <name evidence="1" type="ORF">VP01_4332g1</name>
</gene>
<dbReference type="Gene3D" id="3.40.50.1000">
    <property type="entry name" value="HAD superfamily/HAD-like"/>
    <property type="match status" value="1"/>
</dbReference>
<dbReference type="Proteomes" id="UP000037035">
    <property type="component" value="Unassembled WGS sequence"/>
</dbReference>
<organism evidence="1 2">
    <name type="scientific">Puccinia sorghi</name>
    <dbReference type="NCBI Taxonomy" id="27349"/>
    <lineage>
        <taxon>Eukaryota</taxon>
        <taxon>Fungi</taxon>
        <taxon>Dikarya</taxon>
        <taxon>Basidiomycota</taxon>
        <taxon>Pucciniomycotina</taxon>
        <taxon>Pucciniomycetes</taxon>
        <taxon>Pucciniales</taxon>
        <taxon>Pucciniaceae</taxon>
        <taxon>Puccinia</taxon>
    </lineage>
</organism>
<dbReference type="AlphaFoldDB" id="A0A0L6UPZ2"/>
<proteinExistence type="predicted"/>